<feature type="transmembrane region" description="Helical" evidence="1">
    <location>
        <begin position="58"/>
        <end position="76"/>
    </location>
</feature>
<reference evidence="2 3" key="1">
    <citation type="submission" date="2019-07" db="EMBL/GenBank/DDBJ databases">
        <title>Full genome sequence of Sphingomonas sp. 4R-6-7(HKS19).</title>
        <authorList>
            <person name="Im W.-T."/>
        </authorList>
    </citation>
    <scope>NUCLEOTIDE SEQUENCE [LARGE SCALE GENOMIC DNA]</scope>
    <source>
        <strain evidence="2 3">HKS19</strain>
    </source>
</reference>
<evidence type="ECO:0000313" key="3">
    <source>
        <dbReference type="Proteomes" id="UP000315673"/>
    </source>
</evidence>
<dbReference type="KEGG" id="spai:FPZ24_07305"/>
<keyword evidence="1" id="KW-1133">Transmembrane helix</keyword>
<feature type="transmembrane region" description="Helical" evidence="1">
    <location>
        <begin position="96"/>
        <end position="126"/>
    </location>
</feature>
<dbReference type="AlphaFoldDB" id="A0A5B8LGA0"/>
<accession>A0A5B8LGA0</accession>
<organism evidence="2 3">
    <name type="scientific">Sphingomonas panacisoli</name>
    <dbReference type="NCBI Taxonomy" id="1813879"/>
    <lineage>
        <taxon>Bacteria</taxon>
        <taxon>Pseudomonadati</taxon>
        <taxon>Pseudomonadota</taxon>
        <taxon>Alphaproteobacteria</taxon>
        <taxon>Sphingomonadales</taxon>
        <taxon>Sphingomonadaceae</taxon>
        <taxon>Sphingomonas</taxon>
    </lineage>
</organism>
<dbReference type="OrthoDB" id="8541181at2"/>
<evidence type="ECO:0000256" key="1">
    <source>
        <dbReference type="SAM" id="Phobius"/>
    </source>
</evidence>
<name>A0A5B8LGA0_9SPHN</name>
<proteinExistence type="predicted"/>
<dbReference type="EMBL" id="CP042306">
    <property type="protein sequence ID" value="QDZ07308.1"/>
    <property type="molecule type" value="Genomic_DNA"/>
</dbReference>
<dbReference type="RefSeq" id="WP_146570617.1">
    <property type="nucleotide sequence ID" value="NZ_CP042306.1"/>
</dbReference>
<protein>
    <submittedName>
        <fullName evidence="2">Uncharacterized protein</fullName>
    </submittedName>
</protein>
<keyword evidence="1" id="KW-0812">Transmembrane</keyword>
<keyword evidence="1" id="KW-0472">Membrane</keyword>
<sequence>MRYRLTSDRYELNKVERWAIEGLIAWRIIAMFAIGIIATHFLTGFYVDAGLSKDMADVAVFLTLNVTFFAACYKYWSRSIFPIAPAGWRRGTKAKVAVIVLIAQLSVLAFAPLGVQLMVALALAWYRFNVA</sequence>
<dbReference type="Proteomes" id="UP000315673">
    <property type="component" value="Chromosome"/>
</dbReference>
<keyword evidence="3" id="KW-1185">Reference proteome</keyword>
<feature type="transmembrane region" description="Helical" evidence="1">
    <location>
        <begin position="24"/>
        <end position="46"/>
    </location>
</feature>
<gene>
    <name evidence="2" type="ORF">FPZ24_07305</name>
</gene>
<evidence type="ECO:0000313" key="2">
    <source>
        <dbReference type="EMBL" id="QDZ07308.1"/>
    </source>
</evidence>